<feature type="region of interest" description="Disordered" evidence="1">
    <location>
        <begin position="58"/>
        <end position="80"/>
    </location>
</feature>
<keyword evidence="3" id="KW-1185">Reference proteome</keyword>
<evidence type="ECO:0000313" key="2">
    <source>
        <dbReference type="EMBL" id="KAL3877714.1"/>
    </source>
</evidence>
<evidence type="ECO:0000256" key="1">
    <source>
        <dbReference type="SAM" id="MobiDB-lite"/>
    </source>
</evidence>
<sequence>MAAPMEKSTSSSSTSSSDELDLTSPKFNPLKSLYAAYPKIPCPRAKLYNNVAQYESFMQGKDSESQKQKRPSKPQHPGLVAHKAAALAREAVLKSRIAEQPKDETRRKKMRRLNVLTLMEKHGVSKGPLSLLFHCVKDKLQILVVVRGAVSIRGYCKGYLIAFDKHFNMALLDVDENYLKAVTLPKKPSKESGGFESCTDKSSLHQQAEGQEVVMEELLSRFTGTSVSTLQNTPRDVKGDRTDCGRSDRVKHSKSQGVSPSLNVTNSEKKSIPKEGADTGGNVLPVQCLRMERYKQLAESRSYAKFDIFRRHVNQLLIRGENVVSVSIAS</sequence>
<feature type="compositionally biased region" description="Polar residues" evidence="1">
    <location>
        <begin position="255"/>
        <end position="266"/>
    </location>
</feature>
<evidence type="ECO:0008006" key="4">
    <source>
        <dbReference type="Google" id="ProtNLM"/>
    </source>
</evidence>
<dbReference type="AlphaFoldDB" id="A0ABD3WUR5"/>
<feature type="compositionally biased region" description="Basic and acidic residues" evidence="1">
    <location>
        <begin position="267"/>
        <end position="277"/>
    </location>
</feature>
<dbReference type="Proteomes" id="UP001634394">
    <property type="component" value="Unassembled WGS sequence"/>
</dbReference>
<dbReference type="InterPro" id="IPR039267">
    <property type="entry name" value="Lsm11"/>
</dbReference>
<protein>
    <recommendedName>
        <fullName evidence="4">LSM domain-containing protein</fullName>
    </recommendedName>
</protein>
<organism evidence="2 3">
    <name type="scientific">Sinanodonta woodiana</name>
    <name type="common">Chinese pond mussel</name>
    <name type="synonym">Anodonta woodiana</name>
    <dbReference type="NCBI Taxonomy" id="1069815"/>
    <lineage>
        <taxon>Eukaryota</taxon>
        <taxon>Metazoa</taxon>
        <taxon>Spiralia</taxon>
        <taxon>Lophotrochozoa</taxon>
        <taxon>Mollusca</taxon>
        <taxon>Bivalvia</taxon>
        <taxon>Autobranchia</taxon>
        <taxon>Heteroconchia</taxon>
        <taxon>Palaeoheterodonta</taxon>
        <taxon>Unionida</taxon>
        <taxon>Unionoidea</taxon>
        <taxon>Unionidae</taxon>
        <taxon>Unioninae</taxon>
        <taxon>Sinanodonta</taxon>
    </lineage>
</organism>
<proteinExistence type="predicted"/>
<dbReference type="SUPFAM" id="SSF50182">
    <property type="entry name" value="Sm-like ribonucleoproteins"/>
    <property type="match status" value="1"/>
</dbReference>
<feature type="region of interest" description="Disordered" evidence="1">
    <location>
        <begin position="1"/>
        <end position="25"/>
    </location>
</feature>
<feature type="compositionally biased region" description="Basic and acidic residues" evidence="1">
    <location>
        <begin position="235"/>
        <end position="250"/>
    </location>
</feature>
<comment type="caution">
    <text evidence="2">The sequence shown here is derived from an EMBL/GenBank/DDBJ whole genome shotgun (WGS) entry which is preliminary data.</text>
</comment>
<feature type="region of interest" description="Disordered" evidence="1">
    <location>
        <begin position="226"/>
        <end position="279"/>
    </location>
</feature>
<accession>A0ABD3WUR5</accession>
<dbReference type="PANTHER" id="PTHR21415">
    <property type="entry name" value="U7 SNRNA-ASSOCIATED SM-LIKE PROTEIN LSM11"/>
    <property type="match status" value="1"/>
</dbReference>
<name>A0ABD3WUR5_SINWO</name>
<dbReference type="PANTHER" id="PTHR21415:SF1">
    <property type="entry name" value="U7 SNRNA-ASSOCIATED SM-LIKE PROTEIN LSM11"/>
    <property type="match status" value="1"/>
</dbReference>
<dbReference type="InterPro" id="IPR010920">
    <property type="entry name" value="LSM_dom_sf"/>
</dbReference>
<dbReference type="Gene3D" id="2.30.30.100">
    <property type="match status" value="1"/>
</dbReference>
<dbReference type="EMBL" id="JBJQND010000005">
    <property type="protein sequence ID" value="KAL3877714.1"/>
    <property type="molecule type" value="Genomic_DNA"/>
</dbReference>
<reference evidence="2 3" key="1">
    <citation type="submission" date="2024-11" db="EMBL/GenBank/DDBJ databases">
        <title>Chromosome-level genome assembly of the freshwater bivalve Anodonta woodiana.</title>
        <authorList>
            <person name="Chen X."/>
        </authorList>
    </citation>
    <scope>NUCLEOTIDE SEQUENCE [LARGE SCALE GENOMIC DNA]</scope>
    <source>
        <strain evidence="2">MN2024</strain>
        <tissue evidence="2">Gills</tissue>
    </source>
</reference>
<gene>
    <name evidence="2" type="ORF">ACJMK2_035379</name>
</gene>
<evidence type="ECO:0000313" key="3">
    <source>
        <dbReference type="Proteomes" id="UP001634394"/>
    </source>
</evidence>
<feature type="compositionally biased region" description="Low complexity" evidence="1">
    <location>
        <begin position="8"/>
        <end position="17"/>
    </location>
</feature>